<feature type="signal peptide" evidence="1">
    <location>
        <begin position="1"/>
        <end position="23"/>
    </location>
</feature>
<accession>C2G198</accession>
<dbReference type="EMBL" id="ACHB01000075">
    <property type="protein sequence ID" value="EEI91075.1"/>
    <property type="molecule type" value="Genomic_DNA"/>
</dbReference>
<dbReference type="GO" id="GO:0070573">
    <property type="term" value="F:metallodipeptidase activity"/>
    <property type="evidence" value="ECO:0007669"/>
    <property type="project" value="InterPro"/>
</dbReference>
<dbReference type="AlphaFoldDB" id="C2G198"/>
<dbReference type="PROSITE" id="PS00869">
    <property type="entry name" value="RENAL_DIPEPTIDASE_1"/>
    <property type="match status" value="1"/>
</dbReference>
<evidence type="ECO:0000256" key="1">
    <source>
        <dbReference type="SAM" id="SignalP"/>
    </source>
</evidence>
<dbReference type="PROSITE" id="PS51365">
    <property type="entry name" value="RENAL_DIPEPTIDASE_2"/>
    <property type="match status" value="1"/>
</dbReference>
<dbReference type="Proteomes" id="UP000006241">
    <property type="component" value="Unassembled WGS sequence"/>
</dbReference>
<sequence>MIKTVKHLTFGIALMSAFSAVSAQDYKQIHKDLIVVDGHNDVIYESIFKGKDIAKRLTTGHTDLPRLKEGGVDVQVFAVWSDDKNWKKGAFKHANDQIDALEKMISGNSDQIELAKSSKDIDVILNKGKIAAVIGVEGGNMIESKIENLEKLYDRGVRYLTLTWNYNLPWVTAAAIEVKTSSDKGKGLTAHGKDIIRRMNELGMMVDLSHGGEKTFYDVIATSTKPILVSHSNAYALMPHYRNLKDEQLEALKKNGGVIGVNFYSGFLDPTYTERVKKLYRKHFGDKGNYQLSPTRQYEKLPKKLQQEANAPMSRLLEHINYLVKKVGIDHVAIGSDYDGIESPPRELEDVSKFPLFTKALLEQGYSKQDVGKIMGGNFLRLLRENEAH</sequence>
<gene>
    <name evidence="2" type="primary">dpeP1</name>
    <name evidence="2" type="ORF">HMPREF0765_3354</name>
</gene>
<dbReference type="PANTHER" id="PTHR10443">
    <property type="entry name" value="MICROSOMAL DIPEPTIDASE"/>
    <property type="match status" value="1"/>
</dbReference>
<evidence type="ECO:0000313" key="2">
    <source>
        <dbReference type="EMBL" id="EEI91075.1"/>
    </source>
</evidence>
<proteinExistence type="predicted"/>
<keyword evidence="2" id="KW-0645">Protease</keyword>
<dbReference type="Pfam" id="PF01244">
    <property type="entry name" value="Peptidase_M19"/>
    <property type="match status" value="1"/>
</dbReference>
<reference evidence="2 3" key="1">
    <citation type="submission" date="2009-01" db="EMBL/GenBank/DDBJ databases">
        <authorList>
            <person name="Qin X."/>
            <person name="Bachman B."/>
            <person name="Battles P."/>
            <person name="Bell A."/>
            <person name="Bess C."/>
            <person name="Bickham C."/>
            <person name="Chaboub L."/>
            <person name="Chen D."/>
            <person name="Coyle M."/>
            <person name="Deiros D.R."/>
            <person name="Dinh H."/>
            <person name="Forbes L."/>
            <person name="Fowler G."/>
            <person name="Francisco L."/>
            <person name="Fu Q."/>
            <person name="Gubbala S."/>
            <person name="Hale W."/>
            <person name="Han Y."/>
            <person name="Hemphill L."/>
            <person name="Highlander S.K."/>
            <person name="Hirani K."/>
            <person name="Hogues M."/>
            <person name="Jackson L."/>
            <person name="Jakkamsetti A."/>
            <person name="Javaid M."/>
            <person name="Jiang H."/>
            <person name="Korchina V."/>
            <person name="Kovar C."/>
            <person name="Lara F."/>
            <person name="Lee S."/>
            <person name="Mata R."/>
            <person name="Mathew T."/>
            <person name="Moen C."/>
            <person name="Morales K."/>
            <person name="Munidasa M."/>
            <person name="Nazareth L."/>
            <person name="Ngo R."/>
            <person name="Nguyen L."/>
            <person name="Okwuonu G."/>
            <person name="Ongeri F."/>
            <person name="Patil S."/>
            <person name="Petrosino J."/>
            <person name="Pham C."/>
            <person name="Pham P."/>
            <person name="Pu L.-L."/>
            <person name="Puazo M."/>
            <person name="Raj R."/>
            <person name="Reid J."/>
            <person name="Rouhana J."/>
            <person name="Saada N."/>
            <person name="Shang Y."/>
            <person name="Simmons D."/>
            <person name="Thornton R."/>
            <person name="Warren J."/>
            <person name="Weissenberger G."/>
            <person name="Zhang J."/>
            <person name="Zhang L."/>
            <person name="Zhou C."/>
            <person name="Zhu D."/>
            <person name="Muzny D."/>
            <person name="Worley K."/>
            <person name="Gibbs R."/>
        </authorList>
    </citation>
    <scope>NUCLEOTIDE SEQUENCE [LARGE SCALE GENOMIC DNA]</scope>
    <source>
        <strain evidence="2 3">ATCC 33300</strain>
    </source>
</reference>
<feature type="chain" id="PRO_5002914185" evidence="1">
    <location>
        <begin position="24"/>
        <end position="389"/>
    </location>
</feature>
<keyword evidence="1" id="KW-0732">Signal</keyword>
<dbReference type="SUPFAM" id="SSF51556">
    <property type="entry name" value="Metallo-dependent hydrolases"/>
    <property type="match status" value="1"/>
</dbReference>
<evidence type="ECO:0000313" key="3">
    <source>
        <dbReference type="Proteomes" id="UP000006241"/>
    </source>
</evidence>
<organism evidence="2 3">
    <name type="scientific">Sphingobacterium spiritivorum ATCC 33300</name>
    <dbReference type="NCBI Taxonomy" id="525372"/>
    <lineage>
        <taxon>Bacteria</taxon>
        <taxon>Pseudomonadati</taxon>
        <taxon>Bacteroidota</taxon>
        <taxon>Sphingobacteriia</taxon>
        <taxon>Sphingobacteriales</taxon>
        <taxon>Sphingobacteriaceae</taxon>
        <taxon>Sphingobacterium</taxon>
    </lineage>
</organism>
<dbReference type="GO" id="GO:0006508">
    <property type="term" value="P:proteolysis"/>
    <property type="evidence" value="ECO:0007669"/>
    <property type="project" value="InterPro"/>
</dbReference>
<dbReference type="InterPro" id="IPR032466">
    <property type="entry name" value="Metal_Hydrolase"/>
</dbReference>
<dbReference type="PANTHER" id="PTHR10443:SF12">
    <property type="entry name" value="DIPEPTIDASE"/>
    <property type="match status" value="1"/>
</dbReference>
<dbReference type="HOGENOM" id="CLU_031404_2_1_10"/>
<dbReference type="InterPro" id="IPR000180">
    <property type="entry name" value="Dipep_AS"/>
</dbReference>
<dbReference type="EC" id="3.4.13.19" evidence="2"/>
<keyword evidence="2" id="KW-0224">Dipeptidase</keyword>
<keyword evidence="2" id="KW-0378">Hydrolase</keyword>
<dbReference type="Gene3D" id="3.20.20.140">
    <property type="entry name" value="Metal-dependent hydrolases"/>
    <property type="match status" value="1"/>
</dbReference>
<dbReference type="InterPro" id="IPR008257">
    <property type="entry name" value="Pept_M19"/>
</dbReference>
<protein>
    <submittedName>
        <fullName evidence="2">Renal dipeptidase family protein</fullName>
        <ecNumber evidence="2">3.4.13.19</ecNumber>
    </submittedName>
</protein>
<dbReference type="RefSeq" id="WP_003009286.1">
    <property type="nucleotide sequence ID" value="NZ_GG668632.1"/>
</dbReference>
<dbReference type="CDD" id="cd01301">
    <property type="entry name" value="rDP_like"/>
    <property type="match status" value="1"/>
</dbReference>
<name>C2G198_SPHSI</name>
<comment type="caution">
    <text evidence="2">The sequence shown here is derived from an EMBL/GenBank/DDBJ whole genome shotgun (WGS) entry which is preliminary data.</text>
</comment>